<dbReference type="PANTHER" id="PTHR32096">
    <property type="entry name" value="WRKY TRANSCRIPTION FACTOR 30-RELATED-RELATED"/>
    <property type="match status" value="1"/>
</dbReference>
<proteinExistence type="predicted"/>
<sequence>MESGKSCEQKALMGELIQGLELATKLNEYLNIPSSVETRDSLLQRILSSFDKALLILTQNAPNSNSEEAMQQLTQSLDHEDYEGARKDDQELNQNAKKRKSMSKWTEQVRVKIQDGVEEPLHDGYSWRKYGQKKILTAKHPRSYYRCTFSKTTGCWAKKQVQRSEEDPNVFDISYRGSHICYKGNGAVPSPKSAEMEEEQQGCDSDVQFHFAQSSQERLTNYTNTLSAETDNITPHLFPSFECMTQDNNHHTFFPSLEPENDPFFSTIAQTSLLSPNTPESNYFVSPSFTLHDEFDRVFDKPCPDSDAAGIVLADASTTNSTIFYFNFSLDALGIGAIFPFNRKCN</sequence>
<dbReference type="AlphaFoldDB" id="V7CK38"/>
<evidence type="ECO:0000313" key="7">
    <source>
        <dbReference type="EMBL" id="ESW30562.1"/>
    </source>
</evidence>
<reference evidence="8" key="1">
    <citation type="journal article" date="2014" name="Nat. Genet.">
        <title>A reference genome for common bean and genome-wide analysis of dual domestications.</title>
        <authorList>
            <person name="Schmutz J."/>
            <person name="McClean P.E."/>
            <person name="Mamidi S."/>
            <person name="Wu G.A."/>
            <person name="Cannon S.B."/>
            <person name="Grimwood J."/>
            <person name="Jenkins J."/>
            <person name="Shu S."/>
            <person name="Song Q."/>
            <person name="Chavarro C."/>
            <person name="Torres-Torres M."/>
            <person name="Geffroy V."/>
            <person name="Moghaddam S.M."/>
            <person name="Gao D."/>
            <person name="Abernathy B."/>
            <person name="Barry K."/>
            <person name="Blair M."/>
            <person name="Brick M.A."/>
            <person name="Chovatia M."/>
            <person name="Gepts P."/>
            <person name="Goodstein D.M."/>
            <person name="Gonzales M."/>
            <person name="Hellsten U."/>
            <person name="Hyten D.L."/>
            <person name="Jia G."/>
            <person name="Kelly J.D."/>
            <person name="Kudrna D."/>
            <person name="Lee R."/>
            <person name="Richard M.M."/>
            <person name="Miklas P.N."/>
            <person name="Osorno J.M."/>
            <person name="Rodrigues J."/>
            <person name="Thareau V."/>
            <person name="Urrea C.A."/>
            <person name="Wang M."/>
            <person name="Yu Y."/>
            <person name="Zhang M."/>
            <person name="Wing R.A."/>
            <person name="Cregan P.B."/>
            <person name="Rokhsar D.S."/>
            <person name="Jackson S.A."/>
        </authorList>
    </citation>
    <scope>NUCLEOTIDE SEQUENCE [LARGE SCALE GENOMIC DNA]</scope>
    <source>
        <strain evidence="8">cv. G19833</strain>
    </source>
</reference>
<comment type="subcellular location">
    <subcellularLocation>
        <location evidence="1">Nucleus</location>
    </subcellularLocation>
</comment>
<dbReference type="GO" id="GO:0000976">
    <property type="term" value="F:transcription cis-regulatory region binding"/>
    <property type="evidence" value="ECO:0007669"/>
    <property type="project" value="TreeGrafter"/>
</dbReference>
<dbReference type="OMA" id="HEFDGVC"/>
<gene>
    <name evidence="7" type="ORF">PHAVU_002G163400g</name>
</gene>
<accession>V7CK38</accession>
<evidence type="ECO:0000256" key="2">
    <source>
        <dbReference type="ARBA" id="ARBA00023015"/>
    </source>
</evidence>
<evidence type="ECO:0000259" key="6">
    <source>
        <dbReference type="PROSITE" id="PS50811"/>
    </source>
</evidence>
<organism evidence="7 8">
    <name type="scientific">Phaseolus vulgaris</name>
    <name type="common">Kidney bean</name>
    <name type="synonym">French bean</name>
    <dbReference type="NCBI Taxonomy" id="3885"/>
    <lineage>
        <taxon>Eukaryota</taxon>
        <taxon>Viridiplantae</taxon>
        <taxon>Streptophyta</taxon>
        <taxon>Embryophyta</taxon>
        <taxon>Tracheophyta</taxon>
        <taxon>Spermatophyta</taxon>
        <taxon>Magnoliopsida</taxon>
        <taxon>eudicotyledons</taxon>
        <taxon>Gunneridae</taxon>
        <taxon>Pentapetalae</taxon>
        <taxon>rosids</taxon>
        <taxon>fabids</taxon>
        <taxon>Fabales</taxon>
        <taxon>Fabaceae</taxon>
        <taxon>Papilionoideae</taxon>
        <taxon>50 kb inversion clade</taxon>
        <taxon>NPAAA clade</taxon>
        <taxon>indigoferoid/millettioid clade</taxon>
        <taxon>Phaseoleae</taxon>
        <taxon>Phaseolus</taxon>
    </lineage>
</organism>
<dbReference type="STRING" id="3885.V7CK38"/>
<dbReference type="SUPFAM" id="SSF118290">
    <property type="entry name" value="WRKY DNA-binding domain"/>
    <property type="match status" value="1"/>
</dbReference>
<dbReference type="SMART" id="SM00774">
    <property type="entry name" value="WRKY"/>
    <property type="match status" value="1"/>
</dbReference>
<dbReference type="EMBL" id="CM002289">
    <property type="protein sequence ID" value="ESW30562.1"/>
    <property type="molecule type" value="Genomic_DNA"/>
</dbReference>
<keyword evidence="3" id="KW-0238">DNA-binding</keyword>
<dbReference type="OrthoDB" id="1888929at2759"/>
<dbReference type="InterPro" id="IPR003657">
    <property type="entry name" value="WRKY_dom"/>
</dbReference>
<evidence type="ECO:0000256" key="5">
    <source>
        <dbReference type="ARBA" id="ARBA00023242"/>
    </source>
</evidence>
<evidence type="ECO:0000256" key="1">
    <source>
        <dbReference type="ARBA" id="ARBA00004123"/>
    </source>
</evidence>
<keyword evidence="2" id="KW-0805">Transcription regulation</keyword>
<dbReference type="GO" id="GO:0005634">
    <property type="term" value="C:nucleus"/>
    <property type="evidence" value="ECO:0007669"/>
    <property type="project" value="UniProtKB-SubCell"/>
</dbReference>
<protein>
    <recommendedName>
        <fullName evidence="6">WRKY domain-containing protein</fullName>
    </recommendedName>
</protein>
<dbReference type="Gene3D" id="2.20.25.80">
    <property type="entry name" value="WRKY domain"/>
    <property type="match status" value="1"/>
</dbReference>
<dbReference type="PANTHER" id="PTHR32096:SF36">
    <property type="entry name" value="WRKY TRANSCRIPTION FACTOR 41-RELATED"/>
    <property type="match status" value="1"/>
</dbReference>
<dbReference type="Gramene" id="ESW30562">
    <property type="protein sequence ID" value="ESW30562"/>
    <property type="gene ID" value="PHAVU_002G163400g"/>
</dbReference>
<keyword evidence="8" id="KW-1185">Reference proteome</keyword>
<dbReference type="InterPro" id="IPR044810">
    <property type="entry name" value="WRKY_plant"/>
</dbReference>
<evidence type="ECO:0000313" key="8">
    <source>
        <dbReference type="Proteomes" id="UP000000226"/>
    </source>
</evidence>
<keyword evidence="5" id="KW-0539">Nucleus</keyword>
<dbReference type="eggNOG" id="ENOG502QPRM">
    <property type="taxonomic scope" value="Eukaryota"/>
</dbReference>
<keyword evidence="4" id="KW-0804">Transcription</keyword>
<dbReference type="GO" id="GO:0003700">
    <property type="term" value="F:DNA-binding transcription factor activity"/>
    <property type="evidence" value="ECO:0007669"/>
    <property type="project" value="InterPro"/>
</dbReference>
<evidence type="ECO:0000256" key="3">
    <source>
        <dbReference type="ARBA" id="ARBA00023125"/>
    </source>
</evidence>
<dbReference type="SMR" id="V7CK38"/>
<feature type="domain" description="WRKY" evidence="6">
    <location>
        <begin position="116"/>
        <end position="179"/>
    </location>
</feature>
<dbReference type="Proteomes" id="UP000000226">
    <property type="component" value="Chromosome 2"/>
</dbReference>
<evidence type="ECO:0000256" key="4">
    <source>
        <dbReference type="ARBA" id="ARBA00023163"/>
    </source>
</evidence>
<dbReference type="PROSITE" id="PS50811">
    <property type="entry name" value="WRKY"/>
    <property type="match status" value="1"/>
</dbReference>
<name>V7CK38_PHAVU</name>
<dbReference type="InterPro" id="IPR036576">
    <property type="entry name" value="WRKY_dom_sf"/>
</dbReference>
<dbReference type="Pfam" id="PF03106">
    <property type="entry name" value="WRKY"/>
    <property type="match status" value="1"/>
</dbReference>